<protein>
    <submittedName>
        <fullName evidence="1">Uncharacterized protein</fullName>
    </submittedName>
</protein>
<sequence length="155" mass="18242">MINSDDFIIVWLDDNQDKTIDHWDTKQRLQYLIQYLRIFNNPDECIDFITSQRMNIFFLTSETMGKITIPHVHELSTIVSIYILSQSTEELIQNFSKITGIFIDKNRLVSRLVVDIARHTHTTISISLLEKDAIKSIRDLNKEHASFMWSQLLIE</sequence>
<organism evidence="1 3">
    <name type="scientific">Rotaria magnacalcarata</name>
    <dbReference type="NCBI Taxonomy" id="392030"/>
    <lineage>
        <taxon>Eukaryota</taxon>
        <taxon>Metazoa</taxon>
        <taxon>Spiralia</taxon>
        <taxon>Gnathifera</taxon>
        <taxon>Rotifera</taxon>
        <taxon>Eurotatoria</taxon>
        <taxon>Bdelloidea</taxon>
        <taxon>Philodinida</taxon>
        <taxon>Philodinidae</taxon>
        <taxon>Rotaria</taxon>
    </lineage>
</organism>
<accession>A0A816BFM0</accession>
<evidence type="ECO:0000313" key="3">
    <source>
        <dbReference type="Proteomes" id="UP000663834"/>
    </source>
</evidence>
<evidence type="ECO:0000313" key="2">
    <source>
        <dbReference type="EMBL" id="CAF4818388.1"/>
    </source>
</evidence>
<dbReference type="EMBL" id="CAJOBJ010154023">
    <property type="protein sequence ID" value="CAF4818388.1"/>
    <property type="molecule type" value="Genomic_DNA"/>
</dbReference>
<dbReference type="AlphaFoldDB" id="A0A816BFM0"/>
<dbReference type="Proteomes" id="UP000663834">
    <property type="component" value="Unassembled WGS sequence"/>
</dbReference>
<name>A0A816BFM0_9BILA</name>
<dbReference type="OrthoDB" id="10056142at2759"/>
<reference evidence="1" key="1">
    <citation type="submission" date="2021-02" db="EMBL/GenBank/DDBJ databases">
        <authorList>
            <person name="Nowell W R."/>
        </authorList>
    </citation>
    <scope>NUCLEOTIDE SEQUENCE</scope>
</reference>
<gene>
    <name evidence="2" type="ORF">GIL414_LOCUS47896</name>
    <name evidence="1" type="ORF">KQP761_LOCUS23287</name>
</gene>
<dbReference type="Proteomes" id="UP000681720">
    <property type="component" value="Unassembled WGS sequence"/>
</dbReference>
<feature type="non-terminal residue" evidence="1">
    <location>
        <position position="155"/>
    </location>
</feature>
<comment type="caution">
    <text evidence="1">The sequence shown here is derived from an EMBL/GenBank/DDBJ whole genome shotgun (WGS) entry which is preliminary data.</text>
</comment>
<dbReference type="EMBL" id="CAJNOW010012450">
    <property type="protein sequence ID" value="CAF1610193.1"/>
    <property type="molecule type" value="Genomic_DNA"/>
</dbReference>
<proteinExistence type="predicted"/>
<evidence type="ECO:0000313" key="1">
    <source>
        <dbReference type="EMBL" id="CAF1610193.1"/>
    </source>
</evidence>